<dbReference type="PROSITE" id="PS50972">
    <property type="entry name" value="PTERIN_BINDING"/>
    <property type="match status" value="1"/>
</dbReference>
<sequence>MFKIFEVKPDKNRLIFELKKIGVDDYALSLHEKGEILCLKILNLTPGQANILKQEALAVGADVAVAKGAVTCKIEKTDALLLITKKSIRNLIRKLKLQPFNLDKLAIELEQLLKQKETSYFVAKDVRLPLDKPYIVGILNVTPDSFSDGGKYLGEKSIDARLDYFLENEIKIVDIGGESTRPGAEPVSAKNEIKRIAYAIKRSLEKGFVVSVDTYKSVVAEFALKEGVHIINDISGFNFDNNMAEVCARYGCGVCLMHIKGTPKNMQDNPTYNNLLEDIKLYLKKSIDIALKCGVSKNSIMLDPGFGFGKTLDDNYLILKYLEEIKTLGYPLFIGVSRKSMIGKIIDKTPEERDVPSKAIEFLAMIKGANFIRTHEVKYAKDIAKIAEYYSKVELNA</sequence>
<dbReference type="PANTHER" id="PTHR20941">
    <property type="entry name" value="FOLATE SYNTHESIS PROTEINS"/>
    <property type="match status" value="1"/>
</dbReference>
<name>D3PD27_DEFDS</name>
<comment type="pathway">
    <text evidence="3">Cofactor biosynthesis; tetrahydrofolate biosynthesis; 7,8-dihydrofolate from 2-amino-4-hydroxy-6-hydroxymethyl-7,8-dihydropteridine diphosphate and 4-aminobenzoate: step 1/2.</text>
</comment>
<dbReference type="GO" id="GO:0005829">
    <property type="term" value="C:cytosol"/>
    <property type="evidence" value="ECO:0007669"/>
    <property type="project" value="TreeGrafter"/>
</dbReference>
<evidence type="ECO:0000256" key="5">
    <source>
        <dbReference type="ARBA" id="ARBA00022679"/>
    </source>
</evidence>
<dbReference type="InterPro" id="IPR000489">
    <property type="entry name" value="Pterin-binding_dom"/>
</dbReference>
<dbReference type="GO" id="GO:0004156">
    <property type="term" value="F:dihydropteroate synthase activity"/>
    <property type="evidence" value="ECO:0007669"/>
    <property type="project" value="UniProtKB-EC"/>
</dbReference>
<evidence type="ECO:0000256" key="2">
    <source>
        <dbReference type="ARBA" id="ARBA00001946"/>
    </source>
</evidence>
<dbReference type="PROSITE" id="PS00792">
    <property type="entry name" value="DHPS_1"/>
    <property type="match status" value="1"/>
</dbReference>
<dbReference type="Gene3D" id="3.20.20.20">
    <property type="entry name" value="Dihydropteroate synthase-like"/>
    <property type="match status" value="1"/>
</dbReference>
<dbReference type="InterPro" id="IPR045031">
    <property type="entry name" value="DHP_synth-like"/>
</dbReference>
<evidence type="ECO:0000256" key="1">
    <source>
        <dbReference type="ARBA" id="ARBA00000012"/>
    </source>
</evidence>
<protein>
    <recommendedName>
        <fullName evidence="4">dihydropteroate synthase</fullName>
        <ecNumber evidence="4">2.5.1.15</ecNumber>
    </recommendedName>
</protein>
<dbReference type="STRING" id="639282.DEFDS_1030"/>
<keyword evidence="7" id="KW-0460">Magnesium</keyword>
<dbReference type="GO" id="GO:0046654">
    <property type="term" value="P:tetrahydrofolate biosynthetic process"/>
    <property type="evidence" value="ECO:0007669"/>
    <property type="project" value="TreeGrafter"/>
</dbReference>
<proteinExistence type="predicted"/>
<evidence type="ECO:0000256" key="4">
    <source>
        <dbReference type="ARBA" id="ARBA00012458"/>
    </source>
</evidence>
<dbReference type="KEGG" id="ddf:DEFDS_1030"/>
<dbReference type="InterPro" id="IPR011005">
    <property type="entry name" value="Dihydropteroate_synth-like_sf"/>
</dbReference>
<keyword evidence="8" id="KW-0289">Folate biosynthesis</keyword>
<feature type="domain" description="Pterin-binding" evidence="9">
    <location>
        <begin position="133"/>
        <end position="385"/>
    </location>
</feature>
<keyword evidence="11" id="KW-1185">Reference proteome</keyword>
<comment type="catalytic activity">
    <reaction evidence="1">
        <text>(7,8-dihydropterin-6-yl)methyl diphosphate + 4-aminobenzoate = 7,8-dihydropteroate + diphosphate</text>
        <dbReference type="Rhea" id="RHEA:19949"/>
        <dbReference type="ChEBI" id="CHEBI:17836"/>
        <dbReference type="ChEBI" id="CHEBI:17839"/>
        <dbReference type="ChEBI" id="CHEBI:33019"/>
        <dbReference type="ChEBI" id="CHEBI:72950"/>
        <dbReference type="EC" id="2.5.1.15"/>
    </reaction>
</comment>
<evidence type="ECO:0000256" key="3">
    <source>
        <dbReference type="ARBA" id="ARBA00004763"/>
    </source>
</evidence>
<evidence type="ECO:0000256" key="7">
    <source>
        <dbReference type="ARBA" id="ARBA00022842"/>
    </source>
</evidence>
<evidence type="ECO:0000256" key="6">
    <source>
        <dbReference type="ARBA" id="ARBA00022723"/>
    </source>
</evidence>
<comment type="cofactor">
    <cofactor evidence="2">
        <name>Mg(2+)</name>
        <dbReference type="ChEBI" id="CHEBI:18420"/>
    </cofactor>
</comment>
<keyword evidence="5 10" id="KW-0808">Transferase</keyword>
<keyword evidence="6" id="KW-0479">Metal-binding</keyword>
<organism evidence="10 11">
    <name type="scientific">Deferribacter desulfuricans (strain DSM 14783 / JCM 11476 / NBRC 101012 / SSM1)</name>
    <dbReference type="NCBI Taxonomy" id="639282"/>
    <lineage>
        <taxon>Bacteria</taxon>
        <taxon>Pseudomonadati</taxon>
        <taxon>Deferribacterota</taxon>
        <taxon>Deferribacteres</taxon>
        <taxon>Deferribacterales</taxon>
        <taxon>Deferribacteraceae</taxon>
        <taxon>Deferribacter</taxon>
    </lineage>
</organism>
<dbReference type="RefSeq" id="WP_013007747.1">
    <property type="nucleotide sequence ID" value="NC_013939.1"/>
</dbReference>
<dbReference type="GO" id="GO:0046656">
    <property type="term" value="P:folic acid biosynthetic process"/>
    <property type="evidence" value="ECO:0007669"/>
    <property type="project" value="UniProtKB-KW"/>
</dbReference>
<dbReference type="Proteomes" id="UP000001520">
    <property type="component" value="Chromosome"/>
</dbReference>
<dbReference type="InterPro" id="IPR006390">
    <property type="entry name" value="DHP_synth_dom"/>
</dbReference>
<dbReference type="NCBIfam" id="TIGR01496">
    <property type="entry name" value="DHPS"/>
    <property type="match status" value="1"/>
</dbReference>
<evidence type="ECO:0000313" key="11">
    <source>
        <dbReference type="Proteomes" id="UP000001520"/>
    </source>
</evidence>
<evidence type="ECO:0000259" key="9">
    <source>
        <dbReference type="PROSITE" id="PS50972"/>
    </source>
</evidence>
<dbReference type="EC" id="2.5.1.15" evidence="4"/>
<accession>D3PD27</accession>
<dbReference type="OrthoDB" id="9811744at2"/>
<dbReference type="AlphaFoldDB" id="D3PD27"/>
<dbReference type="HOGENOM" id="CLU_008023_1_0_0"/>
<dbReference type="Pfam" id="PF00809">
    <property type="entry name" value="Pterin_bind"/>
    <property type="match status" value="1"/>
</dbReference>
<evidence type="ECO:0000313" key="10">
    <source>
        <dbReference type="EMBL" id="BAI80500.1"/>
    </source>
</evidence>
<dbReference type="eggNOG" id="COG0294">
    <property type="taxonomic scope" value="Bacteria"/>
</dbReference>
<reference evidence="10 11" key="1">
    <citation type="journal article" date="2010" name="DNA Res.">
        <title>Bacterial lifestyle in a deep-sea hydrothermal vent chimney revealed by the genome sequence of the thermophilic bacterium Deferribacter desulfuricans SSM1.</title>
        <authorList>
            <person name="Takaki Y."/>
            <person name="Shimamura S."/>
            <person name="Nakagawa S."/>
            <person name="Fukuhara Y."/>
            <person name="Horikawa H."/>
            <person name="Ankai A."/>
            <person name="Harada T."/>
            <person name="Hosoyama A."/>
            <person name="Oguchi A."/>
            <person name="Fukui S."/>
            <person name="Fujita N."/>
            <person name="Takami H."/>
            <person name="Takai K."/>
        </authorList>
    </citation>
    <scope>NUCLEOTIDE SEQUENCE [LARGE SCALE GENOMIC DNA]</scope>
    <source>
        <strain evidence="11">DSM 14783 / JCM 11476 / NBRC 101012 / SSM1</strain>
    </source>
</reference>
<dbReference type="PANTHER" id="PTHR20941:SF1">
    <property type="entry name" value="FOLIC ACID SYNTHESIS PROTEIN FOL1"/>
    <property type="match status" value="1"/>
</dbReference>
<dbReference type="GO" id="GO:0046872">
    <property type="term" value="F:metal ion binding"/>
    <property type="evidence" value="ECO:0007669"/>
    <property type="project" value="UniProtKB-KW"/>
</dbReference>
<dbReference type="EMBL" id="AP011529">
    <property type="protein sequence ID" value="BAI80500.1"/>
    <property type="molecule type" value="Genomic_DNA"/>
</dbReference>
<dbReference type="SUPFAM" id="SSF51717">
    <property type="entry name" value="Dihydropteroate synthetase-like"/>
    <property type="match status" value="1"/>
</dbReference>
<dbReference type="CDD" id="cd00739">
    <property type="entry name" value="DHPS"/>
    <property type="match status" value="1"/>
</dbReference>
<evidence type="ECO:0000256" key="8">
    <source>
        <dbReference type="ARBA" id="ARBA00022909"/>
    </source>
</evidence>
<gene>
    <name evidence="10" type="primary">folP</name>
    <name evidence="10" type="ordered locus">DEFDS_1030</name>
</gene>